<evidence type="ECO:0000256" key="3">
    <source>
        <dbReference type="ARBA" id="ARBA00022989"/>
    </source>
</evidence>
<dbReference type="PANTHER" id="PTHR28538:SF1">
    <property type="entry name" value="INTEGRAL INNER NUCLEAR MEMBRANE PROTEIN IMA1"/>
    <property type="match status" value="1"/>
</dbReference>
<sequence length="678" mass="74896">MSFLGRIRRKKLVCFYCQQLVFVDSLPEGGVYSYPSGRTRQFTCPECCADNHLDENGEILDYVPDSPPKPAPIYARRRTSPRANIHSFSSTTRSSTPDSPAATSPTTATATATTDEKPFCRTCVNNQRVVTDAIAAYPLPPEDHPDYDEVVSVQFPKYRATLEERWPQVCARCAPRVNERIRTSNYQVKVASLGQMLARTSGYEAAKKGGEEKGGGKKRLETAVWVARGAVWCYFHVLMIVWHGAALVQPAVAMEMETEVASWGSCVLRSAVAGEVDVHCYGVAAQQARWVPWSLVGFFWIYRERGLQRQPHKKLVGSREYFRLEMAIYVFRMLCWYFVTPGGVPLTEEAFTMVHLGLFFLSFLSTLFSITCLKLEDPPSISLREPQPVPGTPSPPESPPPQMISALPRHPMSPTTPMRPGTANPPPSTGGSTFYSPVKRVRAASPTPLPRRTIQESPDAMDWNPTTANETKWEIPSHRLPPPPQPSFTLPPSSAQLQRQNQYNNNNRSPSPSPFTGTLPPAPRAPAQRIVSSLMQQPLRPTPPAQISREQFFAHRLNPGQAAVPAGREFEKVAAPGYRLGSPRYAPMAPQRFFVADEATGLELWVWGWGRGGSGGAVIIDPDLYPHHCRWVVDWLSVHFGSDTGLRPPGAGLMVNSAGCPEDAVLLGWAFCAVGRSG</sequence>
<keyword evidence="3" id="KW-1133">Transmembrane helix</keyword>
<feature type="compositionally biased region" description="Low complexity" evidence="6">
    <location>
        <begin position="89"/>
        <end position="113"/>
    </location>
</feature>
<evidence type="ECO:0000256" key="4">
    <source>
        <dbReference type="ARBA" id="ARBA00023136"/>
    </source>
</evidence>
<keyword evidence="5" id="KW-0539">Nucleus</keyword>
<protein>
    <recommendedName>
        <fullName evidence="7">Ima1 N-terminal domain-containing protein</fullName>
    </recommendedName>
</protein>
<accession>A0A3N4L9R9</accession>
<dbReference type="GO" id="GO:0034992">
    <property type="term" value="C:microtubule organizing center attachment site"/>
    <property type="evidence" value="ECO:0007669"/>
    <property type="project" value="TreeGrafter"/>
</dbReference>
<comment type="subcellular location">
    <subcellularLocation>
        <location evidence="1">Nucleus inner membrane</location>
        <topology evidence="1">Multi-pass membrane protein</topology>
    </subcellularLocation>
</comment>
<evidence type="ECO:0000259" key="7">
    <source>
        <dbReference type="Pfam" id="PF09779"/>
    </source>
</evidence>
<dbReference type="PANTHER" id="PTHR28538">
    <property type="entry name" value="INTEGRAL INNER NUCLEAR MEMBRANE PROTEIN IMA1"/>
    <property type="match status" value="1"/>
</dbReference>
<dbReference type="AlphaFoldDB" id="A0A3N4L9R9"/>
<dbReference type="Pfam" id="PF09779">
    <property type="entry name" value="Ima1_N"/>
    <property type="match status" value="1"/>
</dbReference>
<gene>
    <name evidence="8" type="ORF">P167DRAFT_541438</name>
</gene>
<evidence type="ECO:0000313" key="9">
    <source>
        <dbReference type="Proteomes" id="UP000277580"/>
    </source>
</evidence>
<dbReference type="InterPro" id="IPR018617">
    <property type="entry name" value="Ima1_N"/>
</dbReference>
<organism evidence="8 9">
    <name type="scientific">Morchella conica CCBAS932</name>
    <dbReference type="NCBI Taxonomy" id="1392247"/>
    <lineage>
        <taxon>Eukaryota</taxon>
        <taxon>Fungi</taxon>
        <taxon>Dikarya</taxon>
        <taxon>Ascomycota</taxon>
        <taxon>Pezizomycotina</taxon>
        <taxon>Pezizomycetes</taxon>
        <taxon>Pezizales</taxon>
        <taxon>Morchellaceae</taxon>
        <taxon>Morchella</taxon>
    </lineage>
</organism>
<feature type="domain" description="Ima1 N-terminal" evidence="7">
    <location>
        <begin position="14"/>
        <end position="177"/>
    </location>
</feature>
<evidence type="ECO:0000256" key="1">
    <source>
        <dbReference type="ARBA" id="ARBA00004473"/>
    </source>
</evidence>
<evidence type="ECO:0000256" key="2">
    <source>
        <dbReference type="ARBA" id="ARBA00022692"/>
    </source>
</evidence>
<evidence type="ECO:0000256" key="6">
    <source>
        <dbReference type="SAM" id="MobiDB-lite"/>
    </source>
</evidence>
<feature type="compositionally biased region" description="Pro residues" evidence="6">
    <location>
        <begin position="387"/>
        <end position="402"/>
    </location>
</feature>
<evidence type="ECO:0000256" key="5">
    <source>
        <dbReference type="ARBA" id="ARBA00023242"/>
    </source>
</evidence>
<feature type="region of interest" description="Disordered" evidence="6">
    <location>
        <begin position="59"/>
        <end position="113"/>
    </location>
</feature>
<name>A0A3N4L9R9_9PEZI</name>
<proteinExistence type="predicted"/>
<dbReference type="OrthoDB" id="5966927at2759"/>
<dbReference type="InterPro" id="IPR042321">
    <property type="entry name" value="Ima1"/>
</dbReference>
<dbReference type="GO" id="GO:0071765">
    <property type="term" value="P:nuclear inner membrane organization"/>
    <property type="evidence" value="ECO:0007669"/>
    <property type="project" value="InterPro"/>
</dbReference>
<dbReference type="GO" id="GO:0044732">
    <property type="term" value="C:mitotic spindle pole body"/>
    <property type="evidence" value="ECO:0007669"/>
    <property type="project" value="TreeGrafter"/>
</dbReference>
<dbReference type="STRING" id="1392247.A0A3N4L9R9"/>
<dbReference type="GO" id="GO:0005637">
    <property type="term" value="C:nuclear inner membrane"/>
    <property type="evidence" value="ECO:0007669"/>
    <property type="project" value="UniProtKB-SubCell"/>
</dbReference>
<dbReference type="GO" id="GO:0034506">
    <property type="term" value="C:chromosome, centromeric core domain"/>
    <property type="evidence" value="ECO:0007669"/>
    <property type="project" value="TreeGrafter"/>
</dbReference>
<keyword evidence="4" id="KW-0472">Membrane</keyword>
<evidence type="ECO:0000313" key="8">
    <source>
        <dbReference type="EMBL" id="RPB17391.1"/>
    </source>
</evidence>
<dbReference type="Proteomes" id="UP000277580">
    <property type="component" value="Unassembled WGS sequence"/>
</dbReference>
<reference evidence="8 9" key="1">
    <citation type="journal article" date="2018" name="Nat. Ecol. Evol.">
        <title>Pezizomycetes genomes reveal the molecular basis of ectomycorrhizal truffle lifestyle.</title>
        <authorList>
            <person name="Murat C."/>
            <person name="Payen T."/>
            <person name="Noel B."/>
            <person name="Kuo A."/>
            <person name="Morin E."/>
            <person name="Chen J."/>
            <person name="Kohler A."/>
            <person name="Krizsan K."/>
            <person name="Balestrini R."/>
            <person name="Da Silva C."/>
            <person name="Montanini B."/>
            <person name="Hainaut M."/>
            <person name="Levati E."/>
            <person name="Barry K.W."/>
            <person name="Belfiori B."/>
            <person name="Cichocki N."/>
            <person name="Clum A."/>
            <person name="Dockter R.B."/>
            <person name="Fauchery L."/>
            <person name="Guy J."/>
            <person name="Iotti M."/>
            <person name="Le Tacon F."/>
            <person name="Lindquist E.A."/>
            <person name="Lipzen A."/>
            <person name="Malagnac F."/>
            <person name="Mello A."/>
            <person name="Molinier V."/>
            <person name="Miyauchi S."/>
            <person name="Poulain J."/>
            <person name="Riccioni C."/>
            <person name="Rubini A."/>
            <person name="Sitrit Y."/>
            <person name="Splivallo R."/>
            <person name="Traeger S."/>
            <person name="Wang M."/>
            <person name="Zifcakova L."/>
            <person name="Wipf D."/>
            <person name="Zambonelli A."/>
            <person name="Paolocci F."/>
            <person name="Nowrousian M."/>
            <person name="Ottonello S."/>
            <person name="Baldrian P."/>
            <person name="Spatafora J.W."/>
            <person name="Henrissat B."/>
            <person name="Nagy L.G."/>
            <person name="Aury J.M."/>
            <person name="Wincker P."/>
            <person name="Grigoriev I.V."/>
            <person name="Bonfante P."/>
            <person name="Martin F.M."/>
        </authorList>
    </citation>
    <scope>NUCLEOTIDE SEQUENCE [LARGE SCALE GENOMIC DNA]</scope>
    <source>
        <strain evidence="8 9">CCBAS932</strain>
    </source>
</reference>
<dbReference type="InParanoid" id="A0A3N4L9R9"/>
<keyword evidence="9" id="KW-1185">Reference proteome</keyword>
<feature type="compositionally biased region" description="Low complexity" evidence="6">
    <location>
        <begin position="487"/>
        <end position="510"/>
    </location>
</feature>
<dbReference type="EMBL" id="ML119106">
    <property type="protein sequence ID" value="RPB17391.1"/>
    <property type="molecule type" value="Genomic_DNA"/>
</dbReference>
<feature type="region of interest" description="Disordered" evidence="6">
    <location>
        <begin position="381"/>
        <end position="524"/>
    </location>
</feature>
<keyword evidence="2" id="KW-0812">Transmembrane</keyword>